<accession>A0A2P2PGQ6</accession>
<name>A0A2P2PGQ6_RHIMU</name>
<organism evidence="1">
    <name type="scientific">Rhizophora mucronata</name>
    <name type="common">Asiatic mangrove</name>
    <dbReference type="NCBI Taxonomy" id="61149"/>
    <lineage>
        <taxon>Eukaryota</taxon>
        <taxon>Viridiplantae</taxon>
        <taxon>Streptophyta</taxon>
        <taxon>Embryophyta</taxon>
        <taxon>Tracheophyta</taxon>
        <taxon>Spermatophyta</taxon>
        <taxon>Magnoliopsida</taxon>
        <taxon>eudicotyledons</taxon>
        <taxon>Gunneridae</taxon>
        <taxon>Pentapetalae</taxon>
        <taxon>rosids</taxon>
        <taxon>fabids</taxon>
        <taxon>Malpighiales</taxon>
        <taxon>Rhizophoraceae</taxon>
        <taxon>Rhizophora</taxon>
    </lineage>
</organism>
<dbReference type="EMBL" id="GGEC01073416">
    <property type="protein sequence ID" value="MBX53900.1"/>
    <property type="molecule type" value="Transcribed_RNA"/>
</dbReference>
<evidence type="ECO:0000313" key="1">
    <source>
        <dbReference type="EMBL" id="MBX53900.1"/>
    </source>
</evidence>
<protein>
    <submittedName>
        <fullName evidence="1">Uncharacterized protein</fullName>
    </submittedName>
</protein>
<proteinExistence type="predicted"/>
<sequence length="8" mass="965">MSASERER</sequence>
<reference evidence="1" key="1">
    <citation type="submission" date="2018-02" db="EMBL/GenBank/DDBJ databases">
        <title>Rhizophora mucronata_Transcriptome.</title>
        <authorList>
            <person name="Meera S.P."/>
            <person name="Sreeshan A."/>
            <person name="Augustine A."/>
        </authorList>
    </citation>
    <scope>NUCLEOTIDE SEQUENCE</scope>
    <source>
        <tissue evidence="1">Leaf</tissue>
    </source>
</reference>